<keyword evidence="2" id="KW-0378">Hydrolase</keyword>
<protein>
    <submittedName>
        <fullName evidence="2">Zn-dependent hydrolase</fullName>
    </submittedName>
</protein>
<dbReference type="InterPro" id="IPR036866">
    <property type="entry name" value="RibonucZ/Hydroxyglut_hydro"/>
</dbReference>
<gene>
    <name evidence="2" type="ORF">NIES593_13960</name>
</gene>
<dbReference type="GO" id="GO:0016787">
    <property type="term" value="F:hydrolase activity"/>
    <property type="evidence" value="ECO:0007669"/>
    <property type="project" value="UniProtKB-KW"/>
</dbReference>
<evidence type="ECO:0000256" key="1">
    <source>
        <dbReference type="SAM" id="SignalP"/>
    </source>
</evidence>
<keyword evidence="3" id="KW-1185">Reference proteome</keyword>
<dbReference type="PANTHER" id="PTHR39189:SF1">
    <property type="entry name" value="UPF0173 METAL-DEPENDENT HYDROLASE YTKL"/>
    <property type="match status" value="1"/>
</dbReference>
<dbReference type="Pfam" id="PF13483">
    <property type="entry name" value="Lactamase_B_3"/>
    <property type="match status" value="1"/>
</dbReference>
<comment type="caution">
    <text evidence="2">The sequence shown here is derived from an EMBL/GenBank/DDBJ whole genome shotgun (WGS) entry which is preliminary data.</text>
</comment>
<dbReference type="STRING" id="1921803.NIES593_13960"/>
<dbReference type="OrthoDB" id="9789133at2"/>
<feature type="signal peptide" evidence="1">
    <location>
        <begin position="1"/>
        <end position="23"/>
    </location>
</feature>
<feature type="chain" id="PRO_5013228096" evidence="1">
    <location>
        <begin position="24"/>
        <end position="258"/>
    </location>
</feature>
<reference evidence="2 3" key="1">
    <citation type="submission" date="2016-11" db="EMBL/GenBank/DDBJ databases">
        <title>Draft Genome Sequences of Nine Cyanobacterial Strains from Diverse Habitats.</title>
        <authorList>
            <person name="Zhu T."/>
            <person name="Hou S."/>
            <person name="Lu X."/>
            <person name="Hess W.R."/>
        </authorList>
    </citation>
    <scope>NUCLEOTIDE SEQUENCE [LARGE SCALE GENOMIC DNA]</scope>
    <source>
        <strain evidence="2 3">NIES-593</strain>
    </source>
</reference>
<dbReference type="Gene3D" id="3.60.15.10">
    <property type="entry name" value="Ribonuclease Z/Hydroxyacylglutathione hydrolase-like"/>
    <property type="match status" value="1"/>
</dbReference>
<dbReference type="EMBL" id="MRCB01000016">
    <property type="protein sequence ID" value="OKH22035.1"/>
    <property type="molecule type" value="Genomic_DNA"/>
</dbReference>
<accession>A0A1U7HER2</accession>
<proteinExistence type="predicted"/>
<dbReference type="AlphaFoldDB" id="A0A1U7HER2"/>
<dbReference type="Proteomes" id="UP000186868">
    <property type="component" value="Unassembled WGS sequence"/>
</dbReference>
<dbReference type="SUPFAM" id="SSF56281">
    <property type="entry name" value="Metallo-hydrolase/oxidoreductase"/>
    <property type="match status" value="1"/>
</dbReference>
<name>A0A1U7HER2_9CYAN</name>
<sequence>MRRRQLIRYAGASLLAASSSAWVSGWGSDRAQAQSGGSLTVQYLGHTCFLFTGGGRRILVNPFRAIGCTAGYRPPKVQADLVLVSSLLWDEGAAEGLPGNPKVLYEPGVYEIGGIRFQGISIAHDREGGRRFGNNVAWRWNQGGIRILHLGGAAAPIEIEQRILMGNPDLALIPVGGGPKAYNPQEAKQAMESLNPKIMIPTQYLTAAADKNACDLVPVDEFLKLVEGMNISKINSNKLTLNSGNIPKQGTIIRVLSL</sequence>
<dbReference type="RefSeq" id="WP_073600170.1">
    <property type="nucleotide sequence ID" value="NZ_MRCB01000016.1"/>
</dbReference>
<evidence type="ECO:0000313" key="2">
    <source>
        <dbReference type="EMBL" id="OKH22035.1"/>
    </source>
</evidence>
<evidence type="ECO:0000313" key="3">
    <source>
        <dbReference type="Proteomes" id="UP000186868"/>
    </source>
</evidence>
<dbReference type="PANTHER" id="PTHR39189">
    <property type="entry name" value="UPF0173 METAL-DEPENDENT HYDROLASE YTKL"/>
    <property type="match status" value="1"/>
</dbReference>
<organism evidence="2 3">
    <name type="scientific">Hydrococcus rivularis NIES-593</name>
    <dbReference type="NCBI Taxonomy" id="1921803"/>
    <lineage>
        <taxon>Bacteria</taxon>
        <taxon>Bacillati</taxon>
        <taxon>Cyanobacteriota</taxon>
        <taxon>Cyanophyceae</taxon>
        <taxon>Pleurocapsales</taxon>
        <taxon>Hydrococcaceae</taxon>
        <taxon>Hydrococcus</taxon>
    </lineage>
</organism>
<keyword evidence="1" id="KW-0732">Signal</keyword>